<organism evidence="1 2">
    <name type="scientific">Blastococcus deserti</name>
    <dbReference type="NCBI Taxonomy" id="2259033"/>
    <lineage>
        <taxon>Bacteria</taxon>
        <taxon>Bacillati</taxon>
        <taxon>Actinomycetota</taxon>
        <taxon>Actinomycetes</taxon>
        <taxon>Geodermatophilales</taxon>
        <taxon>Geodermatophilaceae</taxon>
        <taxon>Blastococcus</taxon>
    </lineage>
</organism>
<dbReference type="EMBL" id="JBHUHP010000019">
    <property type="protein sequence ID" value="MFD2093410.1"/>
    <property type="molecule type" value="Genomic_DNA"/>
</dbReference>
<protein>
    <recommendedName>
        <fullName evidence="3">HNH endonuclease</fullName>
    </recommendedName>
</protein>
<name>A0ABW4XDH6_9ACTN</name>
<gene>
    <name evidence="1" type="ORF">ACFSHS_17775</name>
</gene>
<keyword evidence="2" id="KW-1185">Reference proteome</keyword>
<dbReference type="Proteomes" id="UP001597402">
    <property type="component" value="Unassembled WGS sequence"/>
</dbReference>
<evidence type="ECO:0000313" key="1">
    <source>
        <dbReference type="EMBL" id="MFD2093410.1"/>
    </source>
</evidence>
<reference evidence="2" key="1">
    <citation type="journal article" date="2019" name="Int. J. Syst. Evol. Microbiol.">
        <title>The Global Catalogue of Microorganisms (GCM) 10K type strain sequencing project: providing services to taxonomists for standard genome sequencing and annotation.</title>
        <authorList>
            <consortium name="The Broad Institute Genomics Platform"/>
            <consortium name="The Broad Institute Genome Sequencing Center for Infectious Disease"/>
            <person name="Wu L."/>
            <person name="Ma J."/>
        </authorList>
    </citation>
    <scope>NUCLEOTIDE SEQUENCE [LARGE SCALE GENOMIC DNA]</scope>
    <source>
        <strain evidence="2">JCM 3338</strain>
    </source>
</reference>
<evidence type="ECO:0008006" key="3">
    <source>
        <dbReference type="Google" id="ProtNLM"/>
    </source>
</evidence>
<proteinExistence type="predicted"/>
<evidence type="ECO:0000313" key="2">
    <source>
        <dbReference type="Proteomes" id="UP001597402"/>
    </source>
</evidence>
<comment type="caution">
    <text evidence="1">The sequence shown here is derived from an EMBL/GenBank/DDBJ whole genome shotgun (WGS) entry which is preliminary data.</text>
</comment>
<sequence>MQTKQCSMCREWKPVDQFYWSKTHQRWVGKCKPCHRERANELRRERRAQLTLDERAAENHKQYDRDAERRREMGDEAWRAYRLALFDAYVAEARQNLWQYLRAHPCVDCGEPDIVVLQFDHRDRESKEMIVSRMIASGRRWPVVLKEIEKCDVVCGNCHARRTATQMGWRKAQPQGRQAEAG</sequence>
<dbReference type="RefSeq" id="WP_376878926.1">
    <property type="nucleotide sequence ID" value="NZ_JBHUHP010000019.1"/>
</dbReference>
<accession>A0ABW4XDH6</accession>